<dbReference type="Gene3D" id="1.10.390.10">
    <property type="entry name" value="Neutral Protease Domain 2"/>
    <property type="match status" value="1"/>
</dbReference>
<dbReference type="Gene3D" id="1.25.50.20">
    <property type="match status" value="1"/>
</dbReference>
<keyword evidence="17" id="KW-1185">Reference proteome</keyword>
<dbReference type="PANTHER" id="PTHR11533">
    <property type="entry name" value="PROTEASE M1 ZINC METALLOPROTEASE"/>
    <property type="match status" value="1"/>
</dbReference>
<evidence type="ECO:0000256" key="12">
    <source>
        <dbReference type="SAM" id="MobiDB-lite"/>
    </source>
</evidence>
<feature type="transmembrane region" description="Helical" evidence="11">
    <location>
        <begin position="40"/>
        <end position="59"/>
    </location>
</feature>
<comment type="similarity">
    <text evidence="1 11">Belongs to the peptidase M1 family.</text>
</comment>
<feature type="domain" description="Aminopeptidase N-like N-terminal" evidence="15">
    <location>
        <begin position="204"/>
        <end position="261"/>
    </location>
</feature>
<evidence type="ECO:0000256" key="10">
    <source>
        <dbReference type="PIRSR" id="PIRSR634016-4"/>
    </source>
</evidence>
<dbReference type="FunFam" id="1.10.390.10:FF:000006">
    <property type="entry name" value="Puromycin-sensitive aminopeptidase"/>
    <property type="match status" value="1"/>
</dbReference>
<sequence length="963" mass="109505">MNSLSVRPRPMASVHSEYGTIYQMGTPPEKPQPFCTKKSIAVAILAVLFAVIITGLVTYNVTRVTLTGKSGLNYPNEDGDGTVEPVDSTSDVSAEDLRLPRSVEPVHYDLTIKTYVPGYPGTPEDRKMSFDGQVKIRMNVKQRVRKISLSSVQLNYTTAKCSVTSNGVNIPIESIEQTEKFEKVYINLGEALPENQEAEVKPGKMVPCFDEPDFKANWTVTVIHPTGTKAISNGIEESESTVDENFISTKFKTTPKMSSYLLALFVSEFDYVEKKTKNGVRFRIYARPEAKHQLQYALNAGVKCTEYYEEYYGVEFPLEKQDMVAIPDFAAGAMENWGLITYRENSLLYDENIYNPGAKQRVALVIAHELAHQWFGNLVTMKWWDDLWLNEGFATLVEYSGTDVISSGNFRMDEFFVINSLAGALAYDSKASTHPLSFKIDKAMEVDEAFDKISYDKGGSVLRMLRKVIGEKNFQEGLQHYLNVHKYSNAKAVDLFTALNEKTPDSVIGPNGEKLDVVKFAEQWTSQLGYPLLTVSRFNDSTIKVTQERFKQNKNALEKLKYRNPKYGFKWDVPVWYQEAGTDEIKFAWLKRDEPLYLKSKDSVVVNADSFGFYRVNYEDAEWQKIGALLVKDHEKFSTKTRARLGEDVFRCAVVDLVDYDVAIDFIQYLSKEKDYLPWNTAFNEFHAILSYYGSDPEVEPVKKYLLQLLSTNYAASSFDLLAKNYKDDKEFFQVQLMTQTMSTECALGDVDCVGNATALFKNEVEPNCKGEGNKTSTCNKLAAPLRPSVYCYGVKNGGIKAFNQVFEWYRIEDVQREKENLLRGMACLDDIPTLKKLLLNAMNDKKSDFRLQDTASVFSAVGSNDLSKEFFLNFLISRWDDLQVRLKKDLSGFRKIISILASNIRTSSELLQLRSFRDSTPSTKEYNVFNEILESAPVRIAWRQKNLKKLSDHFAQLLLKSQ</sequence>
<dbReference type="Pfam" id="PF11838">
    <property type="entry name" value="ERAP1_C"/>
    <property type="match status" value="1"/>
</dbReference>
<keyword evidence="4 9" id="KW-0479">Metal-binding</keyword>
<feature type="region of interest" description="Disordered" evidence="12">
    <location>
        <begin position="70"/>
        <end position="98"/>
    </location>
</feature>
<dbReference type="EMBL" id="CAJGYM010000054">
    <property type="protein sequence ID" value="CAD6195363.1"/>
    <property type="molecule type" value="Genomic_DNA"/>
</dbReference>
<dbReference type="Pfam" id="PF17900">
    <property type="entry name" value="Peptidase_M1_N"/>
    <property type="match status" value="2"/>
</dbReference>
<evidence type="ECO:0000259" key="15">
    <source>
        <dbReference type="Pfam" id="PF17900"/>
    </source>
</evidence>
<evidence type="ECO:0000313" key="16">
    <source>
        <dbReference type="EMBL" id="CAD6195363.1"/>
    </source>
</evidence>
<dbReference type="SUPFAM" id="SSF63737">
    <property type="entry name" value="Leukotriene A4 hydrolase N-terminal domain"/>
    <property type="match status" value="1"/>
</dbReference>
<gene>
    <name evidence="16" type="ORF">CAUJ_LOCUS11282</name>
</gene>
<dbReference type="GO" id="GO:0005737">
    <property type="term" value="C:cytoplasm"/>
    <property type="evidence" value="ECO:0007669"/>
    <property type="project" value="TreeGrafter"/>
</dbReference>
<reference evidence="16" key="1">
    <citation type="submission" date="2020-10" db="EMBL/GenBank/DDBJ databases">
        <authorList>
            <person name="Kikuchi T."/>
        </authorList>
    </citation>
    <scope>NUCLEOTIDE SEQUENCE</scope>
    <source>
        <strain evidence="16">NKZ352</strain>
    </source>
</reference>
<dbReference type="Gene3D" id="2.60.40.1730">
    <property type="entry name" value="tricorn interacting facor f3 domain"/>
    <property type="match status" value="2"/>
</dbReference>
<proteinExistence type="inferred from homology"/>
<dbReference type="GO" id="GO:0008270">
    <property type="term" value="F:zinc ion binding"/>
    <property type="evidence" value="ECO:0007669"/>
    <property type="project" value="UniProtKB-UniRule"/>
</dbReference>
<dbReference type="InterPro" id="IPR027268">
    <property type="entry name" value="Peptidase_M4/M1_CTD_sf"/>
</dbReference>
<dbReference type="InterPro" id="IPR014782">
    <property type="entry name" value="Peptidase_M1_dom"/>
</dbReference>
<organism evidence="16 17">
    <name type="scientific">Caenorhabditis auriculariae</name>
    <dbReference type="NCBI Taxonomy" id="2777116"/>
    <lineage>
        <taxon>Eukaryota</taxon>
        <taxon>Metazoa</taxon>
        <taxon>Ecdysozoa</taxon>
        <taxon>Nematoda</taxon>
        <taxon>Chromadorea</taxon>
        <taxon>Rhabditida</taxon>
        <taxon>Rhabditina</taxon>
        <taxon>Rhabditomorpha</taxon>
        <taxon>Rhabditoidea</taxon>
        <taxon>Rhabditidae</taxon>
        <taxon>Peloderinae</taxon>
        <taxon>Caenorhabditis</taxon>
    </lineage>
</organism>
<feature type="binding site" evidence="9">
    <location>
        <position position="391"/>
    </location>
    <ligand>
        <name>Zn(2+)</name>
        <dbReference type="ChEBI" id="CHEBI:29105"/>
        <note>catalytic</note>
    </ligand>
</feature>
<comment type="cofactor">
    <cofactor evidence="9 11">
        <name>Zn(2+)</name>
        <dbReference type="ChEBI" id="CHEBI:29105"/>
    </cofactor>
    <text evidence="9 11">Binds 1 zinc ion per subunit.</text>
</comment>
<feature type="site" description="Transition state stabilizer" evidence="10">
    <location>
        <position position="455"/>
    </location>
</feature>
<dbReference type="PANTHER" id="PTHR11533:SF301">
    <property type="entry name" value="AMINOPEPTIDASE"/>
    <property type="match status" value="1"/>
</dbReference>
<keyword evidence="3 11" id="KW-0645">Protease</keyword>
<feature type="domain" description="Aminopeptidase N-like N-terminal" evidence="15">
    <location>
        <begin position="105"/>
        <end position="199"/>
    </location>
</feature>
<evidence type="ECO:0000256" key="4">
    <source>
        <dbReference type="ARBA" id="ARBA00022723"/>
    </source>
</evidence>
<dbReference type="AlphaFoldDB" id="A0A8S1HFL2"/>
<dbReference type="EC" id="3.4.11.-" evidence="11"/>
<dbReference type="OrthoDB" id="10031169at2759"/>
<evidence type="ECO:0000256" key="6">
    <source>
        <dbReference type="ARBA" id="ARBA00022833"/>
    </source>
</evidence>
<dbReference type="PRINTS" id="PR00756">
    <property type="entry name" value="ALADIPTASE"/>
</dbReference>
<evidence type="ECO:0000256" key="3">
    <source>
        <dbReference type="ARBA" id="ARBA00022670"/>
    </source>
</evidence>
<feature type="active site" description="Proton acceptor" evidence="8">
    <location>
        <position position="369"/>
    </location>
</feature>
<keyword evidence="7 11" id="KW-0482">Metalloprotease</keyword>
<dbReference type="GO" id="GO:0006508">
    <property type="term" value="P:proteolysis"/>
    <property type="evidence" value="ECO:0007669"/>
    <property type="project" value="UniProtKB-KW"/>
</dbReference>
<evidence type="ECO:0000256" key="1">
    <source>
        <dbReference type="ARBA" id="ARBA00010136"/>
    </source>
</evidence>
<dbReference type="InterPro" id="IPR042097">
    <property type="entry name" value="Aminopeptidase_N-like_N_sf"/>
</dbReference>
<feature type="domain" description="ERAP1-like C-terminal" evidence="14">
    <location>
        <begin position="604"/>
        <end position="932"/>
    </location>
</feature>
<comment type="caution">
    <text evidence="16">The sequence shown here is derived from an EMBL/GenBank/DDBJ whole genome shotgun (WGS) entry which is preliminary data.</text>
</comment>
<evidence type="ECO:0000256" key="8">
    <source>
        <dbReference type="PIRSR" id="PIRSR634016-1"/>
    </source>
</evidence>
<evidence type="ECO:0000256" key="7">
    <source>
        <dbReference type="ARBA" id="ARBA00023049"/>
    </source>
</evidence>
<keyword evidence="11" id="KW-0812">Transmembrane</keyword>
<protein>
    <recommendedName>
        <fullName evidence="11">Aminopeptidase</fullName>
        <ecNumber evidence="11">3.4.11.-</ecNumber>
    </recommendedName>
</protein>
<feature type="domain" description="Peptidase M1 membrane alanine aminopeptidase" evidence="13">
    <location>
        <begin position="296"/>
        <end position="524"/>
    </location>
</feature>
<dbReference type="InterPro" id="IPR024571">
    <property type="entry name" value="ERAP1-like_C_dom"/>
</dbReference>
<dbReference type="InterPro" id="IPR050344">
    <property type="entry name" value="Peptidase_M1_aminopeptidases"/>
</dbReference>
<dbReference type="Gene3D" id="2.60.40.1910">
    <property type="match status" value="1"/>
</dbReference>
<keyword evidence="6 9" id="KW-0862">Zinc</keyword>
<evidence type="ECO:0000256" key="2">
    <source>
        <dbReference type="ARBA" id="ARBA00022438"/>
    </source>
</evidence>
<evidence type="ECO:0000256" key="9">
    <source>
        <dbReference type="PIRSR" id="PIRSR634016-3"/>
    </source>
</evidence>
<dbReference type="InterPro" id="IPR001930">
    <property type="entry name" value="Peptidase_M1"/>
</dbReference>
<dbReference type="GO" id="GO:0070006">
    <property type="term" value="F:metalloaminopeptidase activity"/>
    <property type="evidence" value="ECO:0007669"/>
    <property type="project" value="TreeGrafter"/>
</dbReference>
<evidence type="ECO:0000259" key="13">
    <source>
        <dbReference type="Pfam" id="PF01433"/>
    </source>
</evidence>
<dbReference type="InterPro" id="IPR045357">
    <property type="entry name" value="Aminopeptidase_N-like_N"/>
</dbReference>
<feature type="binding site" evidence="9">
    <location>
        <position position="368"/>
    </location>
    <ligand>
        <name>Zn(2+)</name>
        <dbReference type="ChEBI" id="CHEBI:29105"/>
        <note>catalytic</note>
    </ligand>
</feature>
<evidence type="ECO:0000313" key="17">
    <source>
        <dbReference type="Proteomes" id="UP000835052"/>
    </source>
</evidence>
<feature type="binding site" evidence="9">
    <location>
        <position position="372"/>
    </location>
    <ligand>
        <name>Zn(2+)</name>
        <dbReference type="ChEBI" id="CHEBI:29105"/>
        <note>catalytic</note>
    </ligand>
</feature>
<dbReference type="SUPFAM" id="SSF55486">
    <property type="entry name" value="Metalloproteases ('zincins'), catalytic domain"/>
    <property type="match status" value="1"/>
</dbReference>
<evidence type="ECO:0000256" key="5">
    <source>
        <dbReference type="ARBA" id="ARBA00022801"/>
    </source>
</evidence>
<evidence type="ECO:0000256" key="11">
    <source>
        <dbReference type="RuleBase" id="RU364040"/>
    </source>
</evidence>
<dbReference type="Proteomes" id="UP000835052">
    <property type="component" value="Unassembled WGS sequence"/>
</dbReference>
<dbReference type="Pfam" id="PF01433">
    <property type="entry name" value="Peptidase_M1"/>
    <property type="match status" value="1"/>
</dbReference>
<name>A0A8S1HFL2_9PELO</name>
<dbReference type="FunFam" id="2.60.40.1910:FF:000006">
    <property type="entry name" value="Aminopeptidase"/>
    <property type="match status" value="1"/>
</dbReference>
<keyword evidence="11" id="KW-1133">Transmembrane helix</keyword>
<dbReference type="InterPro" id="IPR034016">
    <property type="entry name" value="M1_APN-typ"/>
</dbReference>
<keyword evidence="11" id="KW-0472">Membrane</keyword>
<keyword evidence="5 11" id="KW-0378">Hydrolase</keyword>
<dbReference type="GO" id="GO:0042277">
    <property type="term" value="F:peptide binding"/>
    <property type="evidence" value="ECO:0007669"/>
    <property type="project" value="TreeGrafter"/>
</dbReference>
<dbReference type="CDD" id="cd09601">
    <property type="entry name" value="M1_APN-Q_like"/>
    <property type="match status" value="1"/>
</dbReference>
<dbReference type="GO" id="GO:0043171">
    <property type="term" value="P:peptide catabolic process"/>
    <property type="evidence" value="ECO:0007669"/>
    <property type="project" value="TreeGrafter"/>
</dbReference>
<evidence type="ECO:0000259" key="14">
    <source>
        <dbReference type="Pfam" id="PF11838"/>
    </source>
</evidence>
<accession>A0A8S1HFL2</accession>
<dbReference type="GO" id="GO:0016020">
    <property type="term" value="C:membrane"/>
    <property type="evidence" value="ECO:0007669"/>
    <property type="project" value="TreeGrafter"/>
</dbReference>
<dbReference type="GO" id="GO:0005615">
    <property type="term" value="C:extracellular space"/>
    <property type="evidence" value="ECO:0007669"/>
    <property type="project" value="TreeGrafter"/>
</dbReference>
<keyword evidence="2 11" id="KW-0031">Aminopeptidase</keyword>